<dbReference type="Ensembl" id="ENSUMAT00000029331.1">
    <property type="protein sequence ID" value="ENSUMAP00000024763.1"/>
    <property type="gene ID" value="ENSUMAG00000018016.1"/>
</dbReference>
<proteinExistence type="predicted"/>
<dbReference type="OMA" id="FIFCNWT"/>
<dbReference type="GeneTree" id="ENSGT00910000148252"/>
<evidence type="ECO:0000313" key="2">
    <source>
        <dbReference type="Ensembl" id="ENSUMAP00000024763"/>
    </source>
</evidence>
<sequence length="71" mass="7744">SARPSLPRVRGFAKRRGRGAGPPPPRLRAVDPACPSPAECRSPLSWKVMVVLFTVLLPGSRFIFCNWTQGA</sequence>
<feature type="region of interest" description="Disordered" evidence="1">
    <location>
        <begin position="1"/>
        <end position="30"/>
    </location>
</feature>
<name>A0A452UV24_URSMA</name>
<dbReference type="AlphaFoldDB" id="A0A452UV24"/>
<accession>A0A452UV24</accession>
<reference evidence="2" key="1">
    <citation type="submission" date="2019-03" db="UniProtKB">
        <authorList>
            <consortium name="Ensembl"/>
        </authorList>
    </citation>
    <scope>IDENTIFICATION</scope>
</reference>
<evidence type="ECO:0000256" key="1">
    <source>
        <dbReference type="SAM" id="MobiDB-lite"/>
    </source>
</evidence>
<protein>
    <submittedName>
        <fullName evidence="2">Uncharacterized protein</fullName>
    </submittedName>
</protein>
<organism evidence="2">
    <name type="scientific">Ursus maritimus</name>
    <name type="common">Polar bear</name>
    <name type="synonym">Thalarctos maritimus</name>
    <dbReference type="NCBI Taxonomy" id="29073"/>
    <lineage>
        <taxon>Eukaryota</taxon>
        <taxon>Metazoa</taxon>
        <taxon>Chordata</taxon>
        <taxon>Craniata</taxon>
        <taxon>Vertebrata</taxon>
        <taxon>Euteleostomi</taxon>
        <taxon>Mammalia</taxon>
        <taxon>Eutheria</taxon>
        <taxon>Laurasiatheria</taxon>
        <taxon>Carnivora</taxon>
        <taxon>Caniformia</taxon>
        <taxon>Ursidae</taxon>
        <taxon>Ursus</taxon>
    </lineage>
</organism>